<proteinExistence type="predicted"/>
<evidence type="ECO:0000313" key="2">
    <source>
        <dbReference type="EMBL" id="SHG25544.1"/>
    </source>
</evidence>
<feature type="region of interest" description="Disordered" evidence="1">
    <location>
        <begin position="47"/>
        <end position="74"/>
    </location>
</feature>
<feature type="compositionally biased region" description="Basic and acidic residues" evidence="1">
    <location>
        <begin position="47"/>
        <end position="57"/>
    </location>
</feature>
<name>A0A1M5IB07_STRHI</name>
<dbReference type="EMBL" id="FQVN01000007">
    <property type="protein sequence ID" value="SHG25544.1"/>
    <property type="molecule type" value="Genomic_DNA"/>
</dbReference>
<keyword evidence="3" id="KW-1185">Reference proteome</keyword>
<dbReference type="AlphaFoldDB" id="A0A1M5IB07"/>
<accession>A0A1M5IB07</accession>
<sequence>MPAQRVGERVAEGVVDAVDVQQGRYLGLAAEPALALGGVEDQVRARAGDQRRGEVADSAHQLAPVAEFDQPRER</sequence>
<dbReference type="RefSeq" id="WP_143174322.1">
    <property type="nucleotide sequence ID" value="NZ_FQVN01000007.1"/>
</dbReference>
<evidence type="ECO:0000256" key="1">
    <source>
        <dbReference type="SAM" id="MobiDB-lite"/>
    </source>
</evidence>
<protein>
    <submittedName>
        <fullName evidence="2">Uncharacterized protein</fullName>
    </submittedName>
</protein>
<gene>
    <name evidence="2" type="ORF">SAMN05444320_107206</name>
</gene>
<dbReference type="Proteomes" id="UP000184501">
    <property type="component" value="Unassembled WGS sequence"/>
</dbReference>
<reference evidence="2 3" key="1">
    <citation type="submission" date="2016-11" db="EMBL/GenBank/DDBJ databases">
        <authorList>
            <person name="Jaros S."/>
            <person name="Januszkiewicz K."/>
            <person name="Wedrychowicz H."/>
        </authorList>
    </citation>
    <scope>NUCLEOTIDE SEQUENCE [LARGE SCALE GENOMIC DNA]</scope>
    <source>
        <strain evidence="2 3">DSM 44523</strain>
    </source>
</reference>
<evidence type="ECO:0000313" key="3">
    <source>
        <dbReference type="Proteomes" id="UP000184501"/>
    </source>
</evidence>
<organism evidence="2 3">
    <name type="scientific">Streptoalloteichus hindustanus</name>
    <dbReference type="NCBI Taxonomy" id="2017"/>
    <lineage>
        <taxon>Bacteria</taxon>
        <taxon>Bacillati</taxon>
        <taxon>Actinomycetota</taxon>
        <taxon>Actinomycetes</taxon>
        <taxon>Pseudonocardiales</taxon>
        <taxon>Pseudonocardiaceae</taxon>
        <taxon>Streptoalloteichus</taxon>
    </lineage>
</organism>